<reference evidence="1 2" key="1">
    <citation type="journal article" date="2014" name="Int. J. Syst. Evol. Microbiol.">
        <title>Phylogenomics and the dynamic genome evolution of the genus Streptococcus.</title>
        <authorList>
            <consortium name="The Broad Institute Genome Sequencing Platform"/>
            <person name="Richards V.P."/>
            <person name="Palmer S.R."/>
            <person name="Pavinski Bitar P.D."/>
            <person name="Qin X."/>
            <person name="Weinstock G.M."/>
            <person name="Highlander S.K."/>
            <person name="Town C.D."/>
            <person name="Burne R.A."/>
            <person name="Stanhope M.J."/>
        </authorList>
    </citation>
    <scope>NUCLEOTIDE SEQUENCE [LARGE SCALE GENOMIC DNA]</scope>
    <source>
        <strain evidence="1 2">707-05</strain>
    </source>
</reference>
<gene>
    <name evidence="1" type="ORF">STRIC_0515</name>
</gene>
<keyword evidence="1" id="KW-0808">Transferase</keyword>
<proteinExistence type="predicted"/>
<dbReference type="EMBL" id="AEUX02000008">
    <property type="protein sequence ID" value="EHI68607.1"/>
    <property type="molecule type" value="Genomic_DNA"/>
</dbReference>
<comment type="caution">
    <text evidence="1">The sequence shown here is derived from an EMBL/GenBank/DDBJ whole genome shotgun (WGS) entry which is preliminary data.</text>
</comment>
<dbReference type="STRING" id="764299.STRIC_0515"/>
<dbReference type="Proteomes" id="UP000003330">
    <property type="component" value="Unassembled WGS sequence"/>
</dbReference>
<protein>
    <submittedName>
        <fullName evidence="1">Carbohydrate kinase, PfkB domain protein</fullName>
    </submittedName>
</protein>
<sequence>MIGEDGSDLKDQLGLKRPYEDHKLLEEVLSQLSATYGVKSFAFTQREMGHTNEYLLKAYLYQDGHLYQTPKTGIQVLDRVGTGDAFTAGIIHGMLEKESPQRVLDIAMASFQFKHTIEGDSN</sequence>
<dbReference type="SUPFAM" id="SSF53613">
    <property type="entry name" value="Ribokinase-like"/>
    <property type="match status" value="1"/>
</dbReference>
<dbReference type="eggNOG" id="COG0524">
    <property type="taxonomic scope" value="Bacteria"/>
</dbReference>
<evidence type="ECO:0000313" key="1">
    <source>
        <dbReference type="EMBL" id="EHI68607.1"/>
    </source>
</evidence>
<dbReference type="Gene3D" id="3.40.1190.20">
    <property type="match status" value="1"/>
</dbReference>
<evidence type="ECO:0000313" key="2">
    <source>
        <dbReference type="Proteomes" id="UP000003330"/>
    </source>
</evidence>
<accession>G5K628</accession>
<dbReference type="InterPro" id="IPR029056">
    <property type="entry name" value="Ribokinase-like"/>
</dbReference>
<keyword evidence="2" id="KW-1185">Reference proteome</keyword>
<organism evidence="1 2">
    <name type="scientific">Streptococcus ictaluri 707-05</name>
    <dbReference type="NCBI Taxonomy" id="764299"/>
    <lineage>
        <taxon>Bacteria</taxon>
        <taxon>Bacillati</taxon>
        <taxon>Bacillota</taxon>
        <taxon>Bacilli</taxon>
        <taxon>Lactobacillales</taxon>
        <taxon>Streptococcaceae</taxon>
        <taxon>Streptococcus</taxon>
    </lineage>
</organism>
<name>G5K628_9STRE</name>
<keyword evidence="1" id="KW-0418">Kinase</keyword>
<dbReference type="GO" id="GO:0016301">
    <property type="term" value="F:kinase activity"/>
    <property type="evidence" value="ECO:0007669"/>
    <property type="project" value="UniProtKB-KW"/>
</dbReference>
<dbReference type="AlphaFoldDB" id="G5K628"/>